<accession>A0A1D1UV04</accession>
<proteinExistence type="predicted"/>
<dbReference type="OrthoDB" id="7700357at2759"/>
<sequence length="321" mass="36913">MCRVPRVFLKLFADDIVLYRVIQALSDETELQKDLDSIFEWSKNTKLTFKALKSVFVRLSEKRTVLEPPAYHLGSDALLRSNTVKYLGVQMDHRLSWKDHVSSVAVKAKKRVRYISSLFNRKCQRARITHFQSLVLPLLTYCSVVCSPRQKGLIDDPEDCQRKFLRTINFGLAMEDSSIERYCSRLQQRRMELLILKRIKDSLVLAYKMVSRNVPVGDFFFEPFVSVAAPRSVAGNTRRTGMIRSHPFPLQLNASLDRRNIRASDSSFAYLVSRIWNDVVLNAKAYTSPTKFSQAVDCANWRSVLVLELLGPYAAFLPLNH</sequence>
<dbReference type="AlphaFoldDB" id="A0A1D1UV04"/>
<organism evidence="1 2">
    <name type="scientific">Ramazzottius varieornatus</name>
    <name type="common">Water bear</name>
    <name type="synonym">Tardigrade</name>
    <dbReference type="NCBI Taxonomy" id="947166"/>
    <lineage>
        <taxon>Eukaryota</taxon>
        <taxon>Metazoa</taxon>
        <taxon>Ecdysozoa</taxon>
        <taxon>Tardigrada</taxon>
        <taxon>Eutardigrada</taxon>
        <taxon>Parachela</taxon>
        <taxon>Hypsibioidea</taxon>
        <taxon>Ramazzottiidae</taxon>
        <taxon>Ramazzottius</taxon>
    </lineage>
</organism>
<evidence type="ECO:0000313" key="2">
    <source>
        <dbReference type="Proteomes" id="UP000186922"/>
    </source>
</evidence>
<dbReference type="Proteomes" id="UP000186922">
    <property type="component" value="Unassembled WGS sequence"/>
</dbReference>
<gene>
    <name evidence="1" type="primary">RvY_02645-1</name>
    <name evidence="1" type="synonym">RvY_02645.1</name>
    <name evidence="1" type="ORF">RvY_02645</name>
</gene>
<dbReference type="EMBL" id="BDGG01000001">
    <property type="protein sequence ID" value="GAU90193.1"/>
    <property type="molecule type" value="Genomic_DNA"/>
</dbReference>
<evidence type="ECO:0000313" key="1">
    <source>
        <dbReference type="EMBL" id="GAU90193.1"/>
    </source>
</evidence>
<name>A0A1D1UV04_RAMVA</name>
<evidence type="ECO:0008006" key="3">
    <source>
        <dbReference type="Google" id="ProtNLM"/>
    </source>
</evidence>
<protein>
    <recommendedName>
        <fullName evidence="3">Reverse transcriptase domain-containing protein</fullName>
    </recommendedName>
</protein>
<dbReference type="PANTHER" id="PTHR33332">
    <property type="entry name" value="REVERSE TRANSCRIPTASE DOMAIN-CONTAINING PROTEIN"/>
    <property type="match status" value="1"/>
</dbReference>
<keyword evidence="2" id="KW-1185">Reference proteome</keyword>
<reference evidence="1 2" key="1">
    <citation type="journal article" date="2016" name="Nat. Commun.">
        <title>Extremotolerant tardigrade genome and improved radiotolerance of human cultured cells by tardigrade-unique protein.</title>
        <authorList>
            <person name="Hashimoto T."/>
            <person name="Horikawa D.D."/>
            <person name="Saito Y."/>
            <person name="Kuwahara H."/>
            <person name="Kozuka-Hata H."/>
            <person name="Shin-I T."/>
            <person name="Minakuchi Y."/>
            <person name="Ohishi K."/>
            <person name="Motoyama A."/>
            <person name="Aizu T."/>
            <person name="Enomoto A."/>
            <person name="Kondo K."/>
            <person name="Tanaka S."/>
            <person name="Hara Y."/>
            <person name="Koshikawa S."/>
            <person name="Sagara H."/>
            <person name="Miura T."/>
            <person name="Yokobori S."/>
            <person name="Miyagawa K."/>
            <person name="Suzuki Y."/>
            <person name="Kubo T."/>
            <person name="Oyama M."/>
            <person name="Kohara Y."/>
            <person name="Fujiyama A."/>
            <person name="Arakawa K."/>
            <person name="Katayama T."/>
            <person name="Toyoda A."/>
            <person name="Kunieda T."/>
        </authorList>
    </citation>
    <scope>NUCLEOTIDE SEQUENCE [LARGE SCALE GENOMIC DNA]</scope>
    <source>
        <strain evidence="1 2">YOKOZUNA-1</strain>
    </source>
</reference>
<comment type="caution">
    <text evidence="1">The sequence shown here is derived from an EMBL/GenBank/DDBJ whole genome shotgun (WGS) entry which is preliminary data.</text>
</comment>